<name>A0A8J5L2D1_ZINOF</name>
<dbReference type="PANTHER" id="PTHR37614:SF2">
    <property type="entry name" value="OS02G0121400 PROTEIN"/>
    <property type="match status" value="1"/>
</dbReference>
<feature type="region of interest" description="Disordered" evidence="1">
    <location>
        <begin position="22"/>
        <end position="127"/>
    </location>
</feature>
<evidence type="ECO:0000313" key="2">
    <source>
        <dbReference type="EMBL" id="KAG6498310.1"/>
    </source>
</evidence>
<accession>A0A8J5L2D1</accession>
<organism evidence="2 3">
    <name type="scientific">Zingiber officinale</name>
    <name type="common">Ginger</name>
    <name type="synonym">Amomum zingiber</name>
    <dbReference type="NCBI Taxonomy" id="94328"/>
    <lineage>
        <taxon>Eukaryota</taxon>
        <taxon>Viridiplantae</taxon>
        <taxon>Streptophyta</taxon>
        <taxon>Embryophyta</taxon>
        <taxon>Tracheophyta</taxon>
        <taxon>Spermatophyta</taxon>
        <taxon>Magnoliopsida</taxon>
        <taxon>Liliopsida</taxon>
        <taxon>Zingiberales</taxon>
        <taxon>Zingiberaceae</taxon>
        <taxon>Zingiber</taxon>
    </lineage>
</organism>
<keyword evidence="3" id="KW-1185">Reference proteome</keyword>
<feature type="compositionally biased region" description="Basic and acidic residues" evidence="1">
    <location>
        <begin position="96"/>
        <end position="118"/>
    </location>
</feature>
<dbReference type="PANTHER" id="PTHR37614">
    <property type="entry name" value="OS02G0121400 PROTEIN"/>
    <property type="match status" value="1"/>
</dbReference>
<protein>
    <submittedName>
        <fullName evidence="2">Uncharacterized protein</fullName>
    </submittedName>
</protein>
<feature type="compositionally biased region" description="Low complexity" evidence="1">
    <location>
        <begin position="71"/>
        <end position="84"/>
    </location>
</feature>
<dbReference type="Proteomes" id="UP000734854">
    <property type="component" value="Unassembled WGS sequence"/>
</dbReference>
<comment type="caution">
    <text evidence="2">The sequence shown here is derived from an EMBL/GenBank/DDBJ whole genome shotgun (WGS) entry which is preliminary data.</text>
</comment>
<feature type="compositionally biased region" description="Basic residues" evidence="1">
    <location>
        <begin position="39"/>
        <end position="53"/>
    </location>
</feature>
<sequence>MFPSAEEIRVVLTLLELADLILERRQPPPPPPPDSLRWAGRKPRSVASRRRRPLQTSSPPPPLVGKERDASAAAATAASSPTTPLSFQESGGSEEVEARPDPGAERRKRSREATKQREVVSIGGGVADPMAVNHHPWTAAFSAWVQPTGSDGHRQRLSSRAAVGLPDLNVSPTEEEEQLQQQQEQDRVLGWEQRQQQLMAYRVATSLARRRRVQIQREKRSSPLYNSK</sequence>
<feature type="region of interest" description="Disordered" evidence="1">
    <location>
        <begin position="167"/>
        <end position="186"/>
    </location>
</feature>
<evidence type="ECO:0000256" key="1">
    <source>
        <dbReference type="SAM" id="MobiDB-lite"/>
    </source>
</evidence>
<reference evidence="2 3" key="1">
    <citation type="submission" date="2020-08" db="EMBL/GenBank/DDBJ databases">
        <title>Plant Genome Project.</title>
        <authorList>
            <person name="Zhang R.-G."/>
        </authorList>
    </citation>
    <scope>NUCLEOTIDE SEQUENCE [LARGE SCALE GENOMIC DNA]</scope>
    <source>
        <tissue evidence="2">Rhizome</tissue>
    </source>
</reference>
<gene>
    <name evidence="2" type="ORF">ZIOFF_046222</name>
</gene>
<proteinExistence type="predicted"/>
<dbReference type="AlphaFoldDB" id="A0A8J5L2D1"/>
<dbReference type="EMBL" id="JACMSC010000012">
    <property type="protein sequence ID" value="KAG6498310.1"/>
    <property type="molecule type" value="Genomic_DNA"/>
</dbReference>
<evidence type="ECO:0000313" key="3">
    <source>
        <dbReference type="Proteomes" id="UP000734854"/>
    </source>
</evidence>